<dbReference type="EMBL" id="FXAZ01000005">
    <property type="protein sequence ID" value="SMG53980.1"/>
    <property type="molecule type" value="Genomic_DNA"/>
</dbReference>
<keyword evidence="2" id="KW-0812">Transmembrane</keyword>
<dbReference type="InterPro" id="IPR013525">
    <property type="entry name" value="ABC2_TM"/>
</dbReference>
<name>A0A1X7LJY8_9BACL</name>
<proteinExistence type="predicted"/>
<dbReference type="RefSeq" id="WP_085496504.1">
    <property type="nucleotide sequence ID" value="NZ_FXAZ01000005.1"/>
</dbReference>
<dbReference type="Pfam" id="PF12698">
    <property type="entry name" value="ABC2_membrane_3"/>
    <property type="match status" value="1"/>
</dbReference>
<dbReference type="PANTHER" id="PTHR43229">
    <property type="entry name" value="NODULATION PROTEIN J"/>
    <property type="match status" value="1"/>
</dbReference>
<gene>
    <name evidence="6" type="ORF">SAMN06295960_3630</name>
</gene>
<protein>
    <submittedName>
        <fullName evidence="6">ABC-2 type transport system permease protein</fullName>
    </submittedName>
</protein>
<keyword evidence="4" id="KW-0472">Membrane</keyword>
<dbReference type="GO" id="GO:0140359">
    <property type="term" value="F:ABC-type transporter activity"/>
    <property type="evidence" value="ECO:0007669"/>
    <property type="project" value="InterPro"/>
</dbReference>
<evidence type="ECO:0000259" key="5">
    <source>
        <dbReference type="Pfam" id="PF12698"/>
    </source>
</evidence>
<dbReference type="AlphaFoldDB" id="A0A1X7LJY8"/>
<evidence type="ECO:0000256" key="2">
    <source>
        <dbReference type="ARBA" id="ARBA00022692"/>
    </source>
</evidence>
<dbReference type="GO" id="GO:0043190">
    <property type="term" value="C:ATP-binding cassette (ABC) transporter complex"/>
    <property type="evidence" value="ECO:0007669"/>
    <property type="project" value="InterPro"/>
</dbReference>
<evidence type="ECO:0000313" key="6">
    <source>
        <dbReference type="EMBL" id="SMG53980.1"/>
    </source>
</evidence>
<keyword evidence="7" id="KW-1185">Reference proteome</keyword>
<dbReference type="PANTHER" id="PTHR43229:SF2">
    <property type="entry name" value="NODULATION PROTEIN J"/>
    <property type="match status" value="1"/>
</dbReference>
<evidence type="ECO:0000313" key="7">
    <source>
        <dbReference type="Proteomes" id="UP000193834"/>
    </source>
</evidence>
<evidence type="ECO:0000256" key="1">
    <source>
        <dbReference type="ARBA" id="ARBA00004141"/>
    </source>
</evidence>
<feature type="domain" description="ABC-2 type transporter transmembrane" evidence="5">
    <location>
        <begin position="43"/>
        <end position="234"/>
    </location>
</feature>
<accession>A0A1X7LJY8</accession>
<dbReference type="InterPro" id="IPR000412">
    <property type="entry name" value="ABC_2_transport"/>
</dbReference>
<evidence type="ECO:0000256" key="4">
    <source>
        <dbReference type="ARBA" id="ARBA00023136"/>
    </source>
</evidence>
<evidence type="ECO:0000256" key="3">
    <source>
        <dbReference type="ARBA" id="ARBA00022989"/>
    </source>
</evidence>
<organism evidence="6 7">
    <name type="scientific">Paenibacillus aquistagni</name>
    <dbReference type="NCBI Taxonomy" id="1852522"/>
    <lineage>
        <taxon>Bacteria</taxon>
        <taxon>Bacillati</taxon>
        <taxon>Bacillota</taxon>
        <taxon>Bacilli</taxon>
        <taxon>Bacillales</taxon>
        <taxon>Paenibacillaceae</taxon>
        <taxon>Paenibacillus</taxon>
    </lineage>
</organism>
<keyword evidence="3" id="KW-1133">Transmembrane helix</keyword>
<reference evidence="6 7" key="1">
    <citation type="submission" date="2017-04" db="EMBL/GenBank/DDBJ databases">
        <authorList>
            <person name="Afonso C.L."/>
            <person name="Miller P.J."/>
            <person name="Scott M.A."/>
            <person name="Spackman E."/>
            <person name="Goraichik I."/>
            <person name="Dimitrov K.M."/>
            <person name="Suarez D.L."/>
            <person name="Swayne D.E."/>
        </authorList>
    </citation>
    <scope>NUCLEOTIDE SEQUENCE [LARGE SCALE GENOMIC DNA]</scope>
    <source>
        <strain evidence="6 7">11</strain>
    </source>
</reference>
<dbReference type="PIRSF" id="PIRSF006648">
    <property type="entry name" value="DrrB"/>
    <property type="match status" value="1"/>
</dbReference>
<sequence>MKLLLMQCKVEMLRILRNPYYVFWSLLMPILFYFIFTKVVNTGVPDQGEWQARYLMSMTVFSVMGSSMMTLGIRLVQEKTQGWSTLMRITPLPDSIYFIGQMVGQTIIHVFAIAVIFTAGALINHVSLSVSEWVLSGLWILAGSAPFLAIGTLVGTMKKVDTASAVSNVIYMVLAITGGLWMPLEIMPKLMQSIGHWLPSYNYGNGAWMIVRGEAPELSNVWILLGYFVVFMLVSKYIRRKQEAGVS</sequence>
<dbReference type="OrthoDB" id="63188at2"/>
<dbReference type="InterPro" id="IPR051784">
    <property type="entry name" value="Nod_factor_ABC_transporter"/>
</dbReference>
<comment type="subcellular location">
    <subcellularLocation>
        <location evidence="1">Membrane</location>
        <topology evidence="1">Multi-pass membrane protein</topology>
    </subcellularLocation>
</comment>
<dbReference type="STRING" id="1852522.SAMN06295960_3630"/>
<dbReference type="Proteomes" id="UP000193834">
    <property type="component" value="Unassembled WGS sequence"/>
</dbReference>